<sequence length="330" mass="35670">MGHRLGSPYANRPATGRRLRQVLLALLSLWIITALVDFIWLQLPEPQPDTLNGQLINPLTRSGTGSDSQESVDIEALRSWPLFGEPGTTGAAEQTIVAASLVENERDGIEAGARESRLDLTLRGIVASTADGLGSAIIENRGQQDVYAVDDPLPVSGRVTLAKVMPSQVVINNSGTFELLTLYDASDFDAQVQAQRAVQPGAGEQGLRSPQRVDKRGDPTATELASNYREQLYQNPQSLAELVRISAVRQDGQLRGYQIVPGRDQEQFKRLGFRSGDLVIAVNGMPLSDPGNTMRLYQTMRSATEASFDLLREGQSVSLSVSLGAAASDQ</sequence>
<dbReference type="AlphaFoldDB" id="A0A2N5Y100"/>
<feature type="region of interest" description="Disordered" evidence="10">
    <location>
        <begin position="198"/>
        <end position="219"/>
    </location>
</feature>
<dbReference type="Gene3D" id="2.30.42.10">
    <property type="match status" value="1"/>
</dbReference>
<dbReference type="EMBL" id="PKLZ01000009">
    <property type="protein sequence ID" value="PLW82066.1"/>
    <property type="molecule type" value="Genomic_DNA"/>
</dbReference>
<evidence type="ECO:0000256" key="1">
    <source>
        <dbReference type="ARBA" id="ARBA00004533"/>
    </source>
</evidence>
<evidence type="ECO:0000256" key="8">
    <source>
        <dbReference type="ARBA" id="ARBA00022989"/>
    </source>
</evidence>
<dbReference type="Pfam" id="PF11356">
    <property type="entry name" value="T2SSC"/>
    <property type="match status" value="1"/>
</dbReference>
<keyword evidence="7" id="KW-0653">Protein transport</keyword>
<keyword evidence="8 11" id="KW-1133">Transmembrane helix</keyword>
<feature type="transmembrane region" description="Helical" evidence="11">
    <location>
        <begin position="21"/>
        <end position="41"/>
    </location>
</feature>
<evidence type="ECO:0000256" key="7">
    <source>
        <dbReference type="ARBA" id="ARBA00022927"/>
    </source>
</evidence>
<keyword evidence="4" id="KW-1003">Cell membrane</keyword>
<dbReference type="InterPro" id="IPR036034">
    <property type="entry name" value="PDZ_sf"/>
</dbReference>
<dbReference type="InterPro" id="IPR024961">
    <property type="entry name" value="T2SS_GspC_N"/>
</dbReference>
<evidence type="ECO:0000256" key="2">
    <source>
        <dbReference type="ARBA" id="ARBA00007986"/>
    </source>
</evidence>
<keyword evidence="9 11" id="KW-0472">Membrane</keyword>
<gene>
    <name evidence="13" type="primary">gspC</name>
    <name evidence="13" type="ORF">CWI75_12560</name>
</gene>
<dbReference type="Gene3D" id="2.30.30.830">
    <property type="match status" value="1"/>
</dbReference>
<dbReference type="OrthoDB" id="1491375at2"/>
<evidence type="ECO:0000256" key="4">
    <source>
        <dbReference type="ARBA" id="ARBA00022475"/>
    </source>
</evidence>
<evidence type="ECO:0000313" key="14">
    <source>
        <dbReference type="Proteomes" id="UP000234845"/>
    </source>
</evidence>
<name>A0A2N5Y100_9GAMM</name>
<comment type="similarity">
    <text evidence="2">Belongs to the GSP C family.</text>
</comment>
<comment type="caution">
    <text evidence="13">The sequence shown here is derived from an EMBL/GenBank/DDBJ whole genome shotgun (WGS) entry which is preliminary data.</text>
</comment>
<organism evidence="13 14">
    <name type="scientific">Kineobactrum sediminis</name>
    <dbReference type="NCBI Taxonomy" id="1905677"/>
    <lineage>
        <taxon>Bacteria</taxon>
        <taxon>Pseudomonadati</taxon>
        <taxon>Pseudomonadota</taxon>
        <taxon>Gammaproteobacteria</taxon>
        <taxon>Cellvibrionales</taxon>
        <taxon>Halieaceae</taxon>
        <taxon>Kineobactrum</taxon>
    </lineage>
</organism>
<evidence type="ECO:0000313" key="13">
    <source>
        <dbReference type="EMBL" id="PLW82066.1"/>
    </source>
</evidence>
<dbReference type="NCBIfam" id="TIGR01713">
    <property type="entry name" value="typeII_sec_gspC"/>
    <property type="match status" value="1"/>
</dbReference>
<dbReference type="InterPro" id="IPR001639">
    <property type="entry name" value="T2SS_protein-GspC"/>
</dbReference>
<comment type="subcellular location">
    <subcellularLocation>
        <location evidence="1">Cell inner membrane</location>
    </subcellularLocation>
</comment>
<reference evidence="14" key="1">
    <citation type="submission" date="2017-11" db="EMBL/GenBank/DDBJ databases">
        <title>The draft genome sequence of Chromatocurvus sp. F02.</title>
        <authorList>
            <person name="Du Z.-J."/>
            <person name="Chang Y.-Q."/>
        </authorList>
    </citation>
    <scope>NUCLEOTIDE SEQUENCE [LARGE SCALE GENOMIC DNA]</scope>
    <source>
        <strain evidence="14">F02</strain>
    </source>
</reference>
<keyword evidence="5" id="KW-0997">Cell inner membrane</keyword>
<accession>A0A2N5Y100</accession>
<evidence type="ECO:0000256" key="10">
    <source>
        <dbReference type="SAM" id="MobiDB-lite"/>
    </source>
</evidence>
<evidence type="ECO:0000256" key="9">
    <source>
        <dbReference type="ARBA" id="ARBA00023136"/>
    </source>
</evidence>
<protein>
    <submittedName>
        <fullName evidence="13">Type II secretion system protein GspC</fullName>
    </submittedName>
</protein>
<evidence type="ECO:0000256" key="3">
    <source>
        <dbReference type="ARBA" id="ARBA00022448"/>
    </source>
</evidence>
<dbReference type="GO" id="GO:0015628">
    <property type="term" value="P:protein secretion by the type II secretion system"/>
    <property type="evidence" value="ECO:0007669"/>
    <property type="project" value="InterPro"/>
</dbReference>
<dbReference type="Proteomes" id="UP000234845">
    <property type="component" value="Unassembled WGS sequence"/>
</dbReference>
<evidence type="ECO:0000256" key="6">
    <source>
        <dbReference type="ARBA" id="ARBA00022692"/>
    </source>
</evidence>
<evidence type="ECO:0000256" key="5">
    <source>
        <dbReference type="ARBA" id="ARBA00022519"/>
    </source>
</evidence>
<evidence type="ECO:0000259" key="12">
    <source>
        <dbReference type="Pfam" id="PF11356"/>
    </source>
</evidence>
<keyword evidence="3" id="KW-0813">Transport</keyword>
<dbReference type="SUPFAM" id="SSF50156">
    <property type="entry name" value="PDZ domain-like"/>
    <property type="match status" value="1"/>
</dbReference>
<feature type="domain" description="Type II secretion system protein GspC N-terminal" evidence="12">
    <location>
        <begin position="26"/>
        <end position="182"/>
    </location>
</feature>
<keyword evidence="6 11" id="KW-0812">Transmembrane</keyword>
<proteinExistence type="inferred from homology"/>
<dbReference type="GO" id="GO:0015627">
    <property type="term" value="C:type II protein secretion system complex"/>
    <property type="evidence" value="ECO:0007669"/>
    <property type="project" value="InterPro"/>
</dbReference>
<evidence type="ECO:0000256" key="11">
    <source>
        <dbReference type="SAM" id="Phobius"/>
    </source>
</evidence>
<keyword evidence="14" id="KW-1185">Reference proteome</keyword>
<dbReference type="GO" id="GO:0005886">
    <property type="term" value="C:plasma membrane"/>
    <property type="evidence" value="ECO:0007669"/>
    <property type="project" value="UniProtKB-SubCell"/>
</dbReference>